<dbReference type="Gene3D" id="2.40.128.380">
    <property type="entry name" value="T3SS negative regulator GrlR"/>
    <property type="match status" value="1"/>
</dbReference>
<evidence type="ECO:0000313" key="1">
    <source>
        <dbReference type="EMBL" id="PSH56378.1"/>
    </source>
</evidence>
<reference evidence="2" key="1">
    <citation type="submission" date="2017-11" db="EMBL/GenBank/DDBJ databases">
        <authorList>
            <person name="Kuznetsova I."/>
            <person name="Sazanova A."/>
            <person name="Chirak E."/>
            <person name="Safronova V."/>
            <person name="Willems A."/>
        </authorList>
    </citation>
    <scope>NUCLEOTIDE SEQUENCE [LARGE SCALE GENOMIC DNA]</scope>
    <source>
        <strain evidence="2">CCBAU 03422</strain>
    </source>
</reference>
<proteinExistence type="predicted"/>
<sequence>MEDQMAKQFREGIYRAEFNTLTMEGIGLVVLRDGRVYGGDTLIYYVGTYSVSGNRVTARVKAFPYKGMPIEGVETVLGRGKNALDMEGEIDGDDILLGGRSKEASGTGIKIKLQFLHE</sequence>
<name>A0A2P7AQ86_9HYPH</name>
<protein>
    <submittedName>
        <fullName evidence="1">Uncharacterized protein</fullName>
    </submittedName>
</protein>
<dbReference type="AlphaFoldDB" id="A0A2P7AQ86"/>
<comment type="caution">
    <text evidence="1">The sequence shown here is derived from an EMBL/GenBank/DDBJ whole genome shotgun (WGS) entry which is preliminary data.</text>
</comment>
<dbReference type="InterPro" id="IPR043019">
    <property type="entry name" value="GrlR_sf"/>
</dbReference>
<dbReference type="OrthoDB" id="8456446at2"/>
<gene>
    <name evidence="1" type="ORF">CU103_29800</name>
</gene>
<accession>A0A2P7AQ86</accession>
<dbReference type="EMBL" id="PGGM01000023">
    <property type="protein sequence ID" value="PSH56378.1"/>
    <property type="molecule type" value="Genomic_DNA"/>
</dbReference>
<evidence type="ECO:0000313" key="2">
    <source>
        <dbReference type="Proteomes" id="UP000241764"/>
    </source>
</evidence>
<organism evidence="1 2">
    <name type="scientific">Phyllobacterium sophorae</name>
    <dbReference type="NCBI Taxonomy" id="1520277"/>
    <lineage>
        <taxon>Bacteria</taxon>
        <taxon>Pseudomonadati</taxon>
        <taxon>Pseudomonadota</taxon>
        <taxon>Alphaproteobacteria</taxon>
        <taxon>Hyphomicrobiales</taxon>
        <taxon>Phyllobacteriaceae</taxon>
        <taxon>Phyllobacterium</taxon>
    </lineage>
</organism>
<keyword evidence="2" id="KW-1185">Reference proteome</keyword>
<dbReference type="Proteomes" id="UP000241764">
    <property type="component" value="Unassembled WGS sequence"/>
</dbReference>